<evidence type="ECO:0008006" key="10">
    <source>
        <dbReference type="Google" id="ProtNLM"/>
    </source>
</evidence>
<feature type="transmembrane region" description="Helical" evidence="7">
    <location>
        <begin position="52"/>
        <end position="76"/>
    </location>
</feature>
<reference evidence="8" key="1">
    <citation type="journal article" date="2021" name="Genome Biol. Evol.">
        <title>The assembled and annotated genome of the fairy-ring fungus Marasmius oreades.</title>
        <authorList>
            <person name="Hiltunen M."/>
            <person name="Ament-Velasquez S.L."/>
            <person name="Johannesson H."/>
        </authorList>
    </citation>
    <scope>NUCLEOTIDE SEQUENCE</scope>
    <source>
        <strain evidence="8">03SP1</strain>
    </source>
</reference>
<dbReference type="KEGG" id="more:E1B28_005843"/>
<dbReference type="EMBL" id="CM032183">
    <property type="protein sequence ID" value="KAG7095053.1"/>
    <property type="molecule type" value="Genomic_DNA"/>
</dbReference>
<dbReference type="AlphaFoldDB" id="A0A9P7S659"/>
<evidence type="ECO:0000256" key="2">
    <source>
        <dbReference type="ARBA" id="ARBA00006325"/>
    </source>
</evidence>
<evidence type="ECO:0000256" key="1">
    <source>
        <dbReference type="ARBA" id="ARBA00004141"/>
    </source>
</evidence>
<dbReference type="PANTHER" id="PTHR22779:SF6">
    <property type="entry name" value="SD17342P"/>
    <property type="match status" value="1"/>
</dbReference>
<evidence type="ECO:0000256" key="4">
    <source>
        <dbReference type="ARBA" id="ARBA00022989"/>
    </source>
</evidence>
<dbReference type="Proteomes" id="UP001049176">
    <property type="component" value="Chromosome 3"/>
</dbReference>
<evidence type="ECO:0000256" key="6">
    <source>
        <dbReference type="SAM" id="MobiDB-lite"/>
    </source>
</evidence>
<dbReference type="PANTHER" id="PTHR22779">
    <property type="entry name" value="SD17342P"/>
    <property type="match status" value="1"/>
</dbReference>
<evidence type="ECO:0000256" key="3">
    <source>
        <dbReference type="ARBA" id="ARBA00022692"/>
    </source>
</evidence>
<comment type="similarity">
    <text evidence="2">Belongs to the TMEM170 family.</text>
</comment>
<dbReference type="OrthoDB" id="2131401at2759"/>
<comment type="caution">
    <text evidence="8">The sequence shown here is derived from an EMBL/GenBank/DDBJ whole genome shotgun (WGS) entry which is preliminary data.</text>
</comment>
<feature type="transmembrane region" description="Helical" evidence="7">
    <location>
        <begin position="191"/>
        <end position="213"/>
    </location>
</feature>
<evidence type="ECO:0000256" key="7">
    <source>
        <dbReference type="SAM" id="Phobius"/>
    </source>
</evidence>
<feature type="region of interest" description="Disordered" evidence="6">
    <location>
        <begin position="120"/>
        <end position="141"/>
    </location>
</feature>
<feature type="transmembrane region" description="Helical" evidence="7">
    <location>
        <begin position="147"/>
        <end position="179"/>
    </location>
</feature>
<sequence>MALNPFIPSPDTPSWPSLYNPRDELFQIRRLEPKQLGAIYLTDAGDVFNFTFYWTLIFYFPAFAICGIFAFLNLTFPPSKRSKGPKTTAISPSIPMSHLTPSNRPNYYQTLRSEAGVSLLEPPPSPIPSCRTRPPTRKPKERRSRTLFTLIVLITFLLTGLLGAIISSAVIGFVLFGVYKAGGFYMSTWVPFAWAAVHAFIGILNLYPSVIAWI</sequence>
<name>A0A9P7S659_9AGAR</name>
<protein>
    <recommendedName>
        <fullName evidence="10">Integral membrane protein</fullName>
    </recommendedName>
</protein>
<dbReference type="GO" id="GO:0016020">
    <property type="term" value="C:membrane"/>
    <property type="evidence" value="ECO:0007669"/>
    <property type="project" value="UniProtKB-SubCell"/>
</dbReference>
<proteinExistence type="inferred from homology"/>
<evidence type="ECO:0000313" key="8">
    <source>
        <dbReference type="EMBL" id="KAG7095053.1"/>
    </source>
</evidence>
<keyword evidence="3 7" id="KW-0812">Transmembrane</keyword>
<keyword evidence="9" id="KW-1185">Reference proteome</keyword>
<dbReference type="GeneID" id="66074919"/>
<evidence type="ECO:0000256" key="5">
    <source>
        <dbReference type="ARBA" id="ARBA00023136"/>
    </source>
</evidence>
<dbReference type="RefSeq" id="XP_043011523.1">
    <property type="nucleotide sequence ID" value="XM_043150436.1"/>
</dbReference>
<gene>
    <name evidence="8" type="ORF">E1B28_005843</name>
</gene>
<keyword evidence="4 7" id="KW-1133">Transmembrane helix</keyword>
<evidence type="ECO:0000313" key="9">
    <source>
        <dbReference type="Proteomes" id="UP001049176"/>
    </source>
</evidence>
<organism evidence="8 9">
    <name type="scientific">Marasmius oreades</name>
    <name type="common">fairy-ring Marasmius</name>
    <dbReference type="NCBI Taxonomy" id="181124"/>
    <lineage>
        <taxon>Eukaryota</taxon>
        <taxon>Fungi</taxon>
        <taxon>Dikarya</taxon>
        <taxon>Basidiomycota</taxon>
        <taxon>Agaricomycotina</taxon>
        <taxon>Agaricomycetes</taxon>
        <taxon>Agaricomycetidae</taxon>
        <taxon>Agaricales</taxon>
        <taxon>Marasmiineae</taxon>
        <taxon>Marasmiaceae</taxon>
        <taxon>Marasmius</taxon>
    </lineage>
</organism>
<feature type="region of interest" description="Disordered" evidence="6">
    <location>
        <begin position="80"/>
        <end position="102"/>
    </location>
</feature>
<accession>A0A9P7S659</accession>
<comment type="subcellular location">
    <subcellularLocation>
        <location evidence="1">Membrane</location>
        <topology evidence="1">Multi-pass membrane protein</topology>
    </subcellularLocation>
</comment>
<dbReference type="InterPro" id="IPR019334">
    <property type="entry name" value="TMEM170A/B/YPR153W-like"/>
</dbReference>
<keyword evidence="5 7" id="KW-0472">Membrane</keyword>